<dbReference type="RefSeq" id="WP_199822581.1">
    <property type="nucleotide sequence ID" value="NZ_CABKVG010000009.1"/>
</dbReference>
<organism evidence="3 4">
    <name type="scientific">Vitreoscilla massiliensis</name>
    <dbReference type="NCBI Taxonomy" id="1689272"/>
    <lineage>
        <taxon>Bacteria</taxon>
        <taxon>Pseudomonadati</taxon>
        <taxon>Pseudomonadota</taxon>
        <taxon>Betaproteobacteria</taxon>
        <taxon>Neisseriales</taxon>
        <taxon>Neisseriaceae</taxon>
        <taxon>Vitreoscilla</taxon>
    </lineage>
</organism>
<reference evidence="3 4" key="1">
    <citation type="journal article" date="2022" name="Res Sq">
        <title>Evolution of multicellular longitudinally dividing oral cavity symbionts (Neisseriaceae).</title>
        <authorList>
            <person name="Nyongesa S."/>
            <person name="Weber P."/>
            <person name="Bernet E."/>
            <person name="Pullido F."/>
            <person name="Nieckarz M."/>
            <person name="Delaby M."/>
            <person name="Nieves C."/>
            <person name="Viehboeck T."/>
            <person name="Krause N."/>
            <person name="Rivera-Millot A."/>
            <person name="Nakamura A."/>
            <person name="Vischer N."/>
            <person name="VanNieuwenhze M."/>
            <person name="Brun Y."/>
            <person name="Cava F."/>
            <person name="Bulgheresi S."/>
            <person name="Veyrier F."/>
        </authorList>
    </citation>
    <scope>NUCLEOTIDE SEQUENCE [LARGE SCALE GENOMIC DNA]</scope>
    <source>
        <strain evidence="3 4">SN4</strain>
    </source>
</reference>
<evidence type="ECO:0000256" key="2">
    <source>
        <dbReference type="ARBA" id="ARBA00023315"/>
    </source>
</evidence>
<dbReference type="Gene3D" id="2.160.10.10">
    <property type="entry name" value="Hexapeptide repeat proteins"/>
    <property type="match status" value="1"/>
</dbReference>
<dbReference type="PANTHER" id="PTHR42811">
    <property type="entry name" value="SERINE ACETYLTRANSFERASE"/>
    <property type="match status" value="1"/>
</dbReference>
<evidence type="ECO:0000313" key="3">
    <source>
        <dbReference type="EMBL" id="UOO87807.1"/>
    </source>
</evidence>
<dbReference type="EMBL" id="CP091511">
    <property type="protein sequence ID" value="UOO87807.1"/>
    <property type="molecule type" value="Genomic_DNA"/>
</dbReference>
<gene>
    <name evidence="3" type="ORF">LVJ82_09900</name>
</gene>
<keyword evidence="4" id="KW-1185">Reference proteome</keyword>
<sequence length="196" mass="22896">MRVWQPFKQKMNSMNPDLAELKQHLHLCLQREVMKSDKPFAWRRVWRAYRHFPERRFYFWWRLASFWYHCGNERARKRALRINEKLRARYGLDIKLGARIGAGLRVSHYVGIVISQRSVIGENLHIKQNVTIGVKNLQQQGGVYIGDNVDIGANSCIIGDDIHIGNNVTIGAMTFINKDIPDNCKVYNKRETTISL</sequence>
<accession>A0ABY4E329</accession>
<proteinExistence type="predicted"/>
<evidence type="ECO:0000313" key="4">
    <source>
        <dbReference type="Proteomes" id="UP000832011"/>
    </source>
</evidence>
<dbReference type="SUPFAM" id="SSF51161">
    <property type="entry name" value="Trimeric LpxA-like enzymes"/>
    <property type="match status" value="1"/>
</dbReference>
<keyword evidence="2" id="KW-0012">Acyltransferase</keyword>
<dbReference type="Proteomes" id="UP000832011">
    <property type="component" value="Chromosome"/>
</dbReference>
<dbReference type="InterPro" id="IPR011004">
    <property type="entry name" value="Trimer_LpxA-like_sf"/>
</dbReference>
<name>A0ABY4E329_9NEIS</name>
<keyword evidence="1" id="KW-0808">Transferase</keyword>
<evidence type="ECO:0000256" key="1">
    <source>
        <dbReference type="ARBA" id="ARBA00022679"/>
    </source>
</evidence>
<protein>
    <submittedName>
        <fullName evidence="3">Serine acetyltransferase</fullName>
    </submittedName>
</protein>
<dbReference type="CDD" id="cd03354">
    <property type="entry name" value="LbH_SAT"/>
    <property type="match status" value="1"/>
</dbReference>
<dbReference type="InterPro" id="IPR045304">
    <property type="entry name" value="LbH_SAT"/>
</dbReference>